<dbReference type="GO" id="GO:0005737">
    <property type="term" value="C:cytoplasm"/>
    <property type="evidence" value="ECO:0007669"/>
    <property type="project" value="UniProtKB-SubCell"/>
</dbReference>
<dbReference type="InterPro" id="IPR036890">
    <property type="entry name" value="HATPase_C_sf"/>
</dbReference>
<keyword evidence="11 21" id="KW-0812">Transmembrane</keyword>
<dbReference type="GO" id="GO:0046872">
    <property type="term" value="F:metal ion binding"/>
    <property type="evidence" value="ECO:0007669"/>
    <property type="project" value="UniProtKB-KW"/>
</dbReference>
<name>A0A271J1W3_9BACT</name>
<keyword evidence="18 21" id="KW-0472">Membrane</keyword>
<dbReference type="Gene3D" id="1.20.5.1930">
    <property type="match status" value="1"/>
</dbReference>
<proteinExistence type="predicted"/>
<comment type="subcellular location">
    <subcellularLocation>
        <location evidence="4">Cell membrane</location>
        <topology evidence="4">Multi-pass membrane protein</topology>
    </subcellularLocation>
    <subcellularLocation>
        <location evidence="3">Cytoplasm</location>
    </subcellularLocation>
</comment>
<evidence type="ECO:0000256" key="16">
    <source>
        <dbReference type="ARBA" id="ARBA00023012"/>
    </source>
</evidence>
<comment type="function">
    <text evidence="19">Member of the two-component regulatory system NreB/NreC involved in the control of dissimilatory nitrate/nitrite reduction in response to oxygen. NreB functions as a direct oxygen sensor histidine kinase which is autophosphorylated, in the absence of oxygen, probably at the conserved histidine residue, and transfers its phosphate group probably to a conserved aspartate residue of NreC. NreB/NreC activates the expression of the nitrate (narGHJI) and nitrite (nir) reductase operons, as well as the putative nitrate transporter gene narT.</text>
</comment>
<dbReference type="InterPro" id="IPR004358">
    <property type="entry name" value="Sig_transdc_His_kin-like_C"/>
</dbReference>
<dbReference type="PROSITE" id="PS50109">
    <property type="entry name" value="HIS_KIN"/>
    <property type="match status" value="1"/>
</dbReference>
<dbReference type="CDD" id="cd16917">
    <property type="entry name" value="HATPase_UhpB-NarQ-NarX-like"/>
    <property type="match status" value="1"/>
</dbReference>
<evidence type="ECO:0000256" key="1">
    <source>
        <dbReference type="ARBA" id="ARBA00000085"/>
    </source>
</evidence>
<evidence type="ECO:0000256" key="14">
    <source>
        <dbReference type="ARBA" id="ARBA00022989"/>
    </source>
</evidence>
<keyword evidence="10" id="KW-0808">Transferase</keyword>
<evidence type="ECO:0000256" key="4">
    <source>
        <dbReference type="ARBA" id="ARBA00004651"/>
    </source>
</evidence>
<feature type="transmembrane region" description="Helical" evidence="21">
    <location>
        <begin position="720"/>
        <end position="741"/>
    </location>
</feature>
<evidence type="ECO:0000256" key="11">
    <source>
        <dbReference type="ARBA" id="ARBA00022692"/>
    </source>
</evidence>
<dbReference type="InterPro" id="IPR011123">
    <property type="entry name" value="Y_Y_Y"/>
</dbReference>
<keyword evidence="16" id="KW-0902">Two-component regulatory system</keyword>
<keyword evidence="13" id="KW-0418">Kinase</keyword>
<comment type="catalytic activity">
    <reaction evidence="1">
        <text>ATP + protein L-histidine = ADP + protein N-phospho-L-histidine.</text>
        <dbReference type="EC" id="2.7.13.3"/>
    </reaction>
</comment>
<dbReference type="Gene3D" id="2.130.10.10">
    <property type="entry name" value="YVTN repeat-like/Quinoprotein amine dehydrogenase"/>
    <property type="match status" value="3"/>
</dbReference>
<evidence type="ECO:0000259" key="23">
    <source>
        <dbReference type="PROSITE" id="PS50109"/>
    </source>
</evidence>
<dbReference type="EMBL" id="MQWD01000001">
    <property type="protein sequence ID" value="PAP76689.1"/>
    <property type="molecule type" value="Genomic_DNA"/>
</dbReference>
<evidence type="ECO:0000256" key="9">
    <source>
        <dbReference type="ARBA" id="ARBA00022490"/>
    </source>
</evidence>
<gene>
    <name evidence="24" type="ORF">BSZ37_09680</name>
</gene>
<dbReference type="AlphaFoldDB" id="A0A271J1W3"/>
<dbReference type="GO" id="GO:0005886">
    <property type="term" value="C:plasma membrane"/>
    <property type="evidence" value="ECO:0007669"/>
    <property type="project" value="UniProtKB-SubCell"/>
</dbReference>
<dbReference type="Pfam" id="PF07495">
    <property type="entry name" value="Y_Y_Y"/>
    <property type="match status" value="1"/>
</dbReference>
<dbReference type="InterPro" id="IPR003594">
    <property type="entry name" value="HATPase_dom"/>
</dbReference>
<dbReference type="InterPro" id="IPR015943">
    <property type="entry name" value="WD40/YVTN_repeat-like_dom_sf"/>
</dbReference>
<evidence type="ECO:0000256" key="10">
    <source>
        <dbReference type="ARBA" id="ARBA00022679"/>
    </source>
</evidence>
<dbReference type="PANTHER" id="PTHR24421:SF37">
    <property type="entry name" value="SENSOR HISTIDINE KINASE NARS"/>
    <property type="match status" value="1"/>
</dbReference>
<dbReference type="Pfam" id="PF02518">
    <property type="entry name" value="HATPase_c"/>
    <property type="match status" value="1"/>
</dbReference>
<dbReference type="RefSeq" id="WP_095510351.1">
    <property type="nucleotide sequence ID" value="NZ_MQWD01000001.1"/>
</dbReference>
<dbReference type="Pfam" id="PF07730">
    <property type="entry name" value="HisKA_3"/>
    <property type="match status" value="1"/>
</dbReference>
<organism evidence="24 25">
    <name type="scientific">Rubrivirga marina</name>
    <dbReference type="NCBI Taxonomy" id="1196024"/>
    <lineage>
        <taxon>Bacteria</taxon>
        <taxon>Pseudomonadati</taxon>
        <taxon>Rhodothermota</taxon>
        <taxon>Rhodothermia</taxon>
        <taxon>Rhodothermales</taxon>
        <taxon>Rubricoccaceae</taxon>
        <taxon>Rubrivirga</taxon>
    </lineage>
</organism>
<feature type="domain" description="Histidine kinase" evidence="23">
    <location>
        <begin position="861"/>
        <end position="944"/>
    </location>
</feature>
<dbReference type="GO" id="GO:0000155">
    <property type="term" value="F:phosphorelay sensor kinase activity"/>
    <property type="evidence" value="ECO:0007669"/>
    <property type="project" value="InterPro"/>
</dbReference>
<dbReference type="InterPro" id="IPR050482">
    <property type="entry name" value="Sensor_HK_TwoCompSys"/>
</dbReference>
<evidence type="ECO:0000256" key="3">
    <source>
        <dbReference type="ARBA" id="ARBA00004496"/>
    </source>
</evidence>
<dbReference type="GO" id="GO:0046983">
    <property type="term" value="F:protein dimerization activity"/>
    <property type="evidence" value="ECO:0007669"/>
    <property type="project" value="InterPro"/>
</dbReference>
<dbReference type="SUPFAM" id="SSF63829">
    <property type="entry name" value="Calcium-dependent phosphotriesterase"/>
    <property type="match status" value="3"/>
</dbReference>
<dbReference type="InterPro" id="IPR013783">
    <property type="entry name" value="Ig-like_fold"/>
</dbReference>
<evidence type="ECO:0000256" key="12">
    <source>
        <dbReference type="ARBA" id="ARBA00022723"/>
    </source>
</evidence>
<evidence type="ECO:0000256" key="7">
    <source>
        <dbReference type="ARBA" id="ARBA00022475"/>
    </source>
</evidence>
<dbReference type="GO" id="GO:0051539">
    <property type="term" value="F:4 iron, 4 sulfur cluster binding"/>
    <property type="evidence" value="ECO:0007669"/>
    <property type="project" value="UniProtKB-KW"/>
</dbReference>
<dbReference type="InterPro" id="IPR011110">
    <property type="entry name" value="Reg_prop"/>
</dbReference>
<evidence type="ECO:0000256" key="2">
    <source>
        <dbReference type="ARBA" id="ARBA00001966"/>
    </source>
</evidence>
<keyword evidence="9" id="KW-0963">Cytoplasm</keyword>
<dbReference type="Pfam" id="PF07494">
    <property type="entry name" value="Reg_prop"/>
    <property type="match status" value="1"/>
</dbReference>
<evidence type="ECO:0000256" key="20">
    <source>
        <dbReference type="ARBA" id="ARBA00030800"/>
    </source>
</evidence>
<dbReference type="Gene3D" id="2.60.40.10">
    <property type="entry name" value="Immunoglobulins"/>
    <property type="match status" value="1"/>
</dbReference>
<dbReference type="SUPFAM" id="SSF55874">
    <property type="entry name" value="ATPase domain of HSP90 chaperone/DNA topoisomerase II/histidine kinase"/>
    <property type="match status" value="1"/>
</dbReference>
<dbReference type="Proteomes" id="UP000216339">
    <property type="component" value="Unassembled WGS sequence"/>
</dbReference>
<evidence type="ECO:0000256" key="22">
    <source>
        <dbReference type="SAM" id="SignalP"/>
    </source>
</evidence>
<sequence>MRAVWLFLLLGAPTSAPAQPWSFERVGDLPHSTVMALRQDDRGFLWAGTPDGLTRYDGRRVAVFRARPGQAGSLPSSTVQALALDAEGALWVGTPAGACRLADEAHGRFVCPGPRLDVLDLFEAEGTLWAVDREALWRLDGGSFRRVRGSPAEESGAVRVHGARDGAVWTLRATAGSPTVRWLRYDVARGRLVERAAERVPDQAVGIVTATGRLLTVPADRIQALGWGAERPAVLGTVSTAVAEDGAVWVGSGRGLLRWTTGAVEAVPLPGGSPLSQAVLAIVVDRAGAVWVGTRSGLFVHDPARARFSHLDPSDVGAAAPVMAATTSTDGALWIGTFGGGLVRQRPGRPPEAAPGAPEDALVWALRPAPDGGLWVGTDNGVCRRDVGGRSTCLRAPLARSDGDAFVYALEGDGAGGVWAAGSSLVRLDGRSGAIVRRVETEPVGTPTALHRDRGGRLWVAVEKRGLWRLDERAGRLRPVAVPALAAASVWAIHEAADGALWLGTSDGLLRLDPEAARGEAHAPGLGGSTVYGVVPDGDRLWLTTARGLVRYRPADGALRRFGADEGVRNVEFNRRAVHRAPDGRVHLGGMAGLTTFDPAAFGDDGALPTAVVTRLRVDGPGGTEVYGGAAVRLGPSARALTFEVAAPLPSGGSALRYAYRLGPLDADWVEIEGEPVVRLAGLPPGAYRFEARASRGDGVWGAPAAVAVTLDPPWYRTGWFRFVAAALLAALVVGAVQLRVRAVRREERMRWRIASDLHDDVGSRLASVALLAEHVRDQGALDPPEASQLTAVAQAARGMVESLREIVWFVDPSHERPGSFAARTREAAASLVGPRATVEAPDRSRLDAAPLAVRRDVFLILKEALHNAARHAGGATVAVRIEESGRELVLSVRDEGPGFDPAAARSGTGLRSLRRRAEALGGTLDVASAPGEGTAVTLRAPLP</sequence>
<dbReference type="InterPro" id="IPR011712">
    <property type="entry name" value="Sig_transdc_His_kin_sub3_dim/P"/>
</dbReference>
<evidence type="ECO:0000256" key="15">
    <source>
        <dbReference type="ARBA" id="ARBA00023004"/>
    </source>
</evidence>
<accession>A0A271J1W3</accession>
<keyword evidence="17" id="KW-0411">Iron-sulfur</keyword>
<keyword evidence="15" id="KW-0408">Iron</keyword>
<evidence type="ECO:0000256" key="13">
    <source>
        <dbReference type="ARBA" id="ARBA00022777"/>
    </source>
</evidence>
<keyword evidence="22" id="KW-0732">Signal</keyword>
<reference evidence="24 25" key="1">
    <citation type="submission" date="2016-11" db="EMBL/GenBank/DDBJ databases">
        <title>Study of marine rhodopsin-containing bacteria.</title>
        <authorList>
            <person name="Yoshizawa S."/>
            <person name="Kumagai Y."/>
            <person name="Kogure K."/>
        </authorList>
    </citation>
    <scope>NUCLEOTIDE SEQUENCE [LARGE SCALE GENOMIC DNA]</scope>
    <source>
        <strain evidence="24 25">SAORIC-28</strain>
    </source>
</reference>
<evidence type="ECO:0000313" key="25">
    <source>
        <dbReference type="Proteomes" id="UP000216339"/>
    </source>
</evidence>
<dbReference type="EC" id="2.7.13.3" evidence="5"/>
<protein>
    <recommendedName>
        <fullName evidence="6">Oxygen sensor histidine kinase NreB</fullName>
        <ecNumber evidence="5">2.7.13.3</ecNumber>
    </recommendedName>
    <alternativeName>
        <fullName evidence="20">Nitrogen regulation protein B</fullName>
    </alternativeName>
</protein>
<comment type="caution">
    <text evidence="24">The sequence shown here is derived from an EMBL/GenBank/DDBJ whole genome shotgun (WGS) entry which is preliminary data.</text>
</comment>
<keyword evidence="25" id="KW-1185">Reference proteome</keyword>
<keyword evidence="8" id="KW-0004">4Fe-4S</keyword>
<dbReference type="InterPro" id="IPR005467">
    <property type="entry name" value="His_kinase_dom"/>
</dbReference>
<evidence type="ECO:0000256" key="6">
    <source>
        <dbReference type="ARBA" id="ARBA00017322"/>
    </source>
</evidence>
<keyword evidence="12" id="KW-0479">Metal-binding</keyword>
<evidence type="ECO:0000256" key="5">
    <source>
        <dbReference type="ARBA" id="ARBA00012438"/>
    </source>
</evidence>
<dbReference type="PANTHER" id="PTHR24421">
    <property type="entry name" value="NITRATE/NITRITE SENSOR PROTEIN NARX-RELATED"/>
    <property type="match status" value="1"/>
</dbReference>
<dbReference type="PRINTS" id="PR00344">
    <property type="entry name" value="BCTRLSENSOR"/>
</dbReference>
<evidence type="ECO:0000256" key="21">
    <source>
        <dbReference type="SAM" id="Phobius"/>
    </source>
</evidence>
<comment type="cofactor">
    <cofactor evidence="2">
        <name>[4Fe-4S] cluster</name>
        <dbReference type="ChEBI" id="CHEBI:49883"/>
    </cofactor>
</comment>
<feature type="signal peptide" evidence="22">
    <location>
        <begin position="1"/>
        <end position="18"/>
    </location>
</feature>
<feature type="chain" id="PRO_5012537975" description="Oxygen sensor histidine kinase NreB" evidence="22">
    <location>
        <begin position="19"/>
        <end position="944"/>
    </location>
</feature>
<evidence type="ECO:0000256" key="8">
    <source>
        <dbReference type="ARBA" id="ARBA00022485"/>
    </source>
</evidence>
<dbReference type="SMART" id="SM00387">
    <property type="entry name" value="HATPase_c"/>
    <property type="match status" value="1"/>
</dbReference>
<keyword evidence="7" id="KW-1003">Cell membrane</keyword>
<evidence type="ECO:0000256" key="19">
    <source>
        <dbReference type="ARBA" id="ARBA00024827"/>
    </source>
</evidence>
<evidence type="ECO:0000256" key="18">
    <source>
        <dbReference type="ARBA" id="ARBA00023136"/>
    </source>
</evidence>
<dbReference type="Gene3D" id="3.30.565.10">
    <property type="entry name" value="Histidine kinase-like ATPase, C-terminal domain"/>
    <property type="match status" value="1"/>
</dbReference>
<evidence type="ECO:0000313" key="24">
    <source>
        <dbReference type="EMBL" id="PAP76689.1"/>
    </source>
</evidence>
<keyword evidence="14 21" id="KW-1133">Transmembrane helix</keyword>
<evidence type="ECO:0000256" key="17">
    <source>
        <dbReference type="ARBA" id="ARBA00023014"/>
    </source>
</evidence>